<evidence type="ECO:0000313" key="2">
    <source>
        <dbReference type="Proteomes" id="UP000177382"/>
    </source>
</evidence>
<accession>A0A1F7XKY7</accession>
<sequence length="72" mass="7871">MVFFALFTIGYLIGVISALAIFPPRDREILEQEKDALGPIIAFKEGNNQVGKIEGAVGETKTEDIRLAGYQS</sequence>
<dbReference type="Proteomes" id="UP000177382">
    <property type="component" value="Unassembled WGS sequence"/>
</dbReference>
<protein>
    <submittedName>
        <fullName evidence="1">Uncharacterized protein</fullName>
    </submittedName>
</protein>
<dbReference type="STRING" id="1802485.A2V97_02585"/>
<evidence type="ECO:0000313" key="1">
    <source>
        <dbReference type="EMBL" id="OGM15653.1"/>
    </source>
</evidence>
<dbReference type="AlphaFoldDB" id="A0A1F7XKY7"/>
<name>A0A1F7XKY7_9BACT</name>
<proteinExistence type="predicted"/>
<comment type="caution">
    <text evidence="1">The sequence shown here is derived from an EMBL/GenBank/DDBJ whole genome shotgun (WGS) entry which is preliminary data.</text>
</comment>
<reference evidence="1 2" key="1">
    <citation type="journal article" date="2016" name="Nat. Commun.">
        <title>Thousands of microbial genomes shed light on interconnected biogeochemical processes in an aquifer system.</title>
        <authorList>
            <person name="Anantharaman K."/>
            <person name="Brown C.T."/>
            <person name="Hug L.A."/>
            <person name="Sharon I."/>
            <person name="Castelle C.J."/>
            <person name="Probst A.J."/>
            <person name="Thomas B.C."/>
            <person name="Singh A."/>
            <person name="Wilkins M.J."/>
            <person name="Karaoz U."/>
            <person name="Brodie E.L."/>
            <person name="Williams K.H."/>
            <person name="Hubbard S.S."/>
            <person name="Banfield J.F."/>
        </authorList>
    </citation>
    <scope>NUCLEOTIDE SEQUENCE [LARGE SCALE GENOMIC DNA]</scope>
</reference>
<organism evidence="1 2">
    <name type="scientific">Candidatus Woesebacteria bacterium RBG_16_42_24</name>
    <dbReference type="NCBI Taxonomy" id="1802485"/>
    <lineage>
        <taxon>Bacteria</taxon>
        <taxon>Candidatus Woeseibacteriota</taxon>
    </lineage>
</organism>
<gene>
    <name evidence="1" type="ORF">A2V97_02585</name>
</gene>
<dbReference type="EMBL" id="MGFX01000001">
    <property type="protein sequence ID" value="OGM15653.1"/>
    <property type="molecule type" value="Genomic_DNA"/>
</dbReference>